<protein>
    <submittedName>
        <fullName evidence="2">Glyoxalase/bleomycin resistance/extradiol dioxygenase family protein</fullName>
    </submittedName>
</protein>
<dbReference type="InterPro" id="IPR004360">
    <property type="entry name" value="Glyas_Fos-R_dOase_dom"/>
</dbReference>
<keyword evidence="3" id="KW-1185">Reference proteome</keyword>
<keyword evidence="2" id="KW-0223">Dioxygenase</keyword>
<dbReference type="AlphaFoldDB" id="A0A2N0VJQ6"/>
<reference evidence="2 3" key="1">
    <citation type="submission" date="2017-11" db="EMBL/GenBank/DDBJ databases">
        <title>Rhodohalobacter 15182 sp. nov., isolated from a salt lake.</title>
        <authorList>
            <person name="Han S."/>
        </authorList>
    </citation>
    <scope>NUCLEOTIDE SEQUENCE [LARGE SCALE GENOMIC DNA]</scope>
    <source>
        <strain evidence="2 3">15182</strain>
    </source>
</reference>
<evidence type="ECO:0000313" key="2">
    <source>
        <dbReference type="EMBL" id="PKD44435.1"/>
    </source>
</evidence>
<gene>
    <name evidence="2" type="ORF">CWD77_02920</name>
</gene>
<dbReference type="Gene3D" id="3.10.180.10">
    <property type="entry name" value="2,3-Dihydroxybiphenyl 1,2-Dioxygenase, domain 1"/>
    <property type="match status" value="1"/>
</dbReference>
<dbReference type="OrthoDB" id="192739at2"/>
<accession>A0A2N0VJQ6</accession>
<comment type="caution">
    <text evidence="2">The sequence shown here is derived from an EMBL/GenBank/DDBJ whole genome shotgun (WGS) entry which is preliminary data.</text>
</comment>
<name>A0A2N0VJQ6_9BACT</name>
<dbReference type="Proteomes" id="UP000233398">
    <property type="component" value="Unassembled WGS sequence"/>
</dbReference>
<dbReference type="InterPro" id="IPR037523">
    <property type="entry name" value="VOC_core"/>
</dbReference>
<keyword evidence="2" id="KW-0560">Oxidoreductase</keyword>
<sequence>MKLNRIIETCLYSRNLERSERFYSETLGLNLIRKEENRHLFYRCGNTMLLIFNPIHTNQEQTYVNGNKIPLHGTTGAAHIAFSVERNQFKSWKSHLKEKGIEIESSVKWPGGLKSIYFRDPAGNSLEIIESGMWNIEE</sequence>
<dbReference type="RefSeq" id="WP_101071726.1">
    <property type="nucleotide sequence ID" value="NZ_PISP01000001.1"/>
</dbReference>
<dbReference type="InterPro" id="IPR029068">
    <property type="entry name" value="Glyas_Bleomycin-R_OHBP_Dase"/>
</dbReference>
<dbReference type="EMBL" id="PISP01000001">
    <property type="protein sequence ID" value="PKD44435.1"/>
    <property type="molecule type" value="Genomic_DNA"/>
</dbReference>
<organism evidence="2 3">
    <name type="scientific">Rhodohalobacter barkolensis</name>
    <dbReference type="NCBI Taxonomy" id="2053187"/>
    <lineage>
        <taxon>Bacteria</taxon>
        <taxon>Pseudomonadati</taxon>
        <taxon>Balneolota</taxon>
        <taxon>Balneolia</taxon>
        <taxon>Balneolales</taxon>
        <taxon>Balneolaceae</taxon>
        <taxon>Rhodohalobacter</taxon>
    </lineage>
</organism>
<proteinExistence type="predicted"/>
<dbReference type="PROSITE" id="PS51819">
    <property type="entry name" value="VOC"/>
    <property type="match status" value="1"/>
</dbReference>
<evidence type="ECO:0000313" key="3">
    <source>
        <dbReference type="Proteomes" id="UP000233398"/>
    </source>
</evidence>
<dbReference type="InterPro" id="IPR050383">
    <property type="entry name" value="GlyoxalaseI/FosfomycinResist"/>
</dbReference>
<dbReference type="SUPFAM" id="SSF54593">
    <property type="entry name" value="Glyoxalase/Bleomycin resistance protein/Dihydroxybiphenyl dioxygenase"/>
    <property type="match status" value="1"/>
</dbReference>
<evidence type="ECO:0000259" key="1">
    <source>
        <dbReference type="PROSITE" id="PS51819"/>
    </source>
</evidence>
<feature type="domain" description="VOC" evidence="1">
    <location>
        <begin position="5"/>
        <end position="131"/>
    </location>
</feature>
<dbReference type="Pfam" id="PF00903">
    <property type="entry name" value="Glyoxalase"/>
    <property type="match status" value="1"/>
</dbReference>
<dbReference type="GO" id="GO:0051213">
    <property type="term" value="F:dioxygenase activity"/>
    <property type="evidence" value="ECO:0007669"/>
    <property type="project" value="UniProtKB-KW"/>
</dbReference>
<dbReference type="PANTHER" id="PTHR21366">
    <property type="entry name" value="GLYOXALASE FAMILY PROTEIN"/>
    <property type="match status" value="1"/>
</dbReference>